<dbReference type="AlphaFoldDB" id="A0A6N2NFH9"/>
<dbReference type="EMBL" id="CAADRP010002285">
    <property type="protein sequence ID" value="VFU65450.1"/>
    <property type="molecule type" value="Genomic_DNA"/>
</dbReference>
<proteinExistence type="predicted"/>
<organism evidence="1">
    <name type="scientific">Salix viminalis</name>
    <name type="common">Common osier</name>
    <name type="synonym">Basket willow</name>
    <dbReference type="NCBI Taxonomy" id="40686"/>
    <lineage>
        <taxon>Eukaryota</taxon>
        <taxon>Viridiplantae</taxon>
        <taxon>Streptophyta</taxon>
        <taxon>Embryophyta</taxon>
        <taxon>Tracheophyta</taxon>
        <taxon>Spermatophyta</taxon>
        <taxon>Magnoliopsida</taxon>
        <taxon>eudicotyledons</taxon>
        <taxon>Gunneridae</taxon>
        <taxon>Pentapetalae</taxon>
        <taxon>rosids</taxon>
        <taxon>fabids</taxon>
        <taxon>Malpighiales</taxon>
        <taxon>Salicaceae</taxon>
        <taxon>Saliceae</taxon>
        <taxon>Salix</taxon>
    </lineage>
</organism>
<gene>
    <name evidence="1" type="ORF">SVIM_LOCUS502246</name>
</gene>
<name>A0A6N2NFH9_SALVM</name>
<evidence type="ECO:0000313" key="1">
    <source>
        <dbReference type="EMBL" id="VFU65450.1"/>
    </source>
</evidence>
<sequence length="69" mass="8291">MMIWWVKHCRNALKYRRNAACALQSQIQISSLFLSHKRWLVSTFFFCYTGRTLEKMRGVSGRPFRLLHI</sequence>
<reference evidence="1" key="1">
    <citation type="submission" date="2019-03" db="EMBL/GenBank/DDBJ databases">
        <authorList>
            <person name="Mank J."/>
            <person name="Almeida P."/>
        </authorList>
    </citation>
    <scope>NUCLEOTIDE SEQUENCE</scope>
    <source>
        <strain evidence="1">78183</strain>
    </source>
</reference>
<accession>A0A6N2NFH9</accession>
<protein>
    <submittedName>
        <fullName evidence="1">Uncharacterized protein</fullName>
    </submittedName>
</protein>